<dbReference type="Gene3D" id="2.10.109.10">
    <property type="entry name" value="Umud Fragment, subunit A"/>
    <property type="match status" value="1"/>
</dbReference>
<dbReference type="EMBL" id="BMGZ01000004">
    <property type="protein sequence ID" value="GGI01070.1"/>
    <property type="molecule type" value="Genomic_DNA"/>
</dbReference>
<accession>A0A8J3EVM7</accession>
<dbReference type="CDD" id="cd06462">
    <property type="entry name" value="Peptidase_S24_S26"/>
    <property type="match status" value="1"/>
</dbReference>
<protein>
    <recommendedName>
        <fullName evidence="4">HTH cro/C1-type domain-containing protein</fullName>
    </recommendedName>
</protein>
<name>A0A8J3EVM7_9PROT</name>
<dbReference type="CDD" id="cd00093">
    <property type="entry name" value="HTH_XRE"/>
    <property type="match status" value="1"/>
</dbReference>
<dbReference type="Pfam" id="PF01381">
    <property type="entry name" value="HTH_3"/>
    <property type="match status" value="1"/>
</dbReference>
<sequence length="236" mass="26406">MDRMKIMARYAYPNQNAPEPAAEGDVGSIGARIKSARKTIGLNQADLALRLGVSQPTVANWETGVHDPRQLMLAKLAEALHVNLGWLASGERSMAERDKHPAAAYLRRAIHHVPVIPYSQTVQMLDHEAFDPHEIATDYIPVTSGSERMFGFFSADAAMNLAFPSNTLVVIDYNHRVPADSDIVLIRREDGTPLLRRWRKEPSRLEPYSSDPNHETLYVDKLTDIIGTVTVSIRFH</sequence>
<dbReference type="InterPro" id="IPR001387">
    <property type="entry name" value="Cro/C1-type_HTH"/>
</dbReference>
<reference evidence="5" key="1">
    <citation type="journal article" date="2014" name="Int. J. Syst. Evol. Microbiol.">
        <title>Complete genome sequence of Corynebacterium casei LMG S-19264T (=DSM 44701T), isolated from a smear-ripened cheese.</title>
        <authorList>
            <consortium name="US DOE Joint Genome Institute (JGI-PGF)"/>
            <person name="Walter F."/>
            <person name="Albersmeier A."/>
            <person name="Kalinowski J."/>
            <person name="Ruckert C."/>
        </authorList>
    </citation>
    <scope>NUCLEOTIDE SEQUENCE</scope>
    <source>
        <strain evidence="5">CGMCC 1.14984</strain>
    </source>
</reference>
<comment type="caution">
    <text evidence="5">The sequence shown here is derived from an EMBL/GenBank/DDBJ whole genome shotgun (WGS) entry which is preliminary data.</text>
</comment>
<keyword evidence="3" id="KW-0804">Transcription</keyword>
<evidence type="ECO:0000256" key="3">
    <source>
        <dbReference type="ARBA" id="ARBA00023163"/>
    </source>
</evidence>
<evidence type="ECO:0000256" key="1">
    <source>
        <dbReference type="ARBA" id="ARBA00023015"/>
    </source>
</evidence>
<dbReference type="GO" id="GO:0003677">
    <property type="term" value="F:DNA binding"/>
    <property type="evidence" value="ECO:0007669"/>
    <property type="project" value="UniProtKB-KW"/>
</dbReference>
<evidence type="ECO:0000313" key="6">
    <source>
        <dbReference type="Proteomes" id="UP000621856"/>
    </source>
</evidence>
<dbReference type="SMART" id="SM00530">
    <property type="entry name" value="HTH_XRE"/>
    <property type="match status" value="1"/>
</dbReference>
<dbReference type="PROSITE" id="PS50943">
    <property type="entry name" value="HTH_CROC1"/>
    <property type="match status" value="1"/>
</dbReference>
<dbReference type="Proteomes" id="UP000621856">
    <property type="component" value="Unassembled WGS sequence"/>
</dbReference>
<organism evidence="5 6">
    <name type="scientific">Aquisalinus luteolus</name>
    <dbReference type="NCBI Taxonomy" id="1566827"/>
    <lineage>
        <taxon>Bacteria</taxon>
        <taxon>Pseudomonadati</taxon>
        <taxon>Pseudomonadota</taxon>
        <taxon>Alphaproteobacteria</taxon>
        <taxon>Parvularculales</taxon>
        <taxon>Parvularculaceae</taxon>
        <taxon>Aquisalinus</taxon>
    </lineage>
</organism>
<dbReference type="InterPro" id="IPR010982">
    <property type="entry name" value="Lambda_DNA-bd_dom_sf"/>
</dbReference>
<gene>
    <name evidence="5" type="ORF">GCM10011355_30840</name>
</gene>
<keyword evidence="1" id="KW-0805">Transcription regulation</keyword>
<proteinExistence type="predicted"/>
<evidence type="ECO:0000259" key="4">
    <source>
        <dbReference type="PROSITE" id="PS50943"/>
    </source>
</evidence>
<dbReference type="InterPro" id="IPR036286">
    <property type="entry name" value="LexA/Signal_pep-like_sf"/>
</dbReference>
<dbReference type="PANTHER" id="PTHR40661">
    <property type="match status" value="1"/>
</dbReference>
<dbReference type="PANTHER" id="PTHR40661:SF3">
    <property type="entry name" value="FELS-1 PROPHAGE TRANSCRIPTIONAL REGULATOR"/>
    <property type="match status" value="1"/>
</dbReference>
<evidence type="ECO:0000313" key="5">
    <source>
        <dbReference type="EMBL" id="GGI01070.1"/>
    </source>
</evidence>
<dbReference type="Gene3D" id="1.10.260.40">
    <property type="entry name" value="lambda repressor-like DNA-binding domains"/>
    <property type="match status" value="1"/>
</dbReference>
<keyword evidence="2" id="KW-0238">DNA-binding</keyword>
<dbReference type="SUPFAM" id="SSF51306">
    <property type="entry name" value="LexA/Signal peptidase"/>
    <property type="match status" value="1"/>
</dbReference>
<dbReference type="AlphaFoldDB" id="A0A8J3EVM7"/>
<dbReference type="SUPFAM" id="SSF47413">
    <property type="entry name" value="lambda repressor-like DNA-binding domains"/>
    <property type="match status" value="1"/>
</dbReference>
<feature type="domain" description="HTH cro/C1-type" evidence="4">
    <location>
        <begin position="33"/>
        <end position="87"/>
    </location>
</feature>
<evidence type="ECO:0000256" key="2">
    <source>
        <dbReference type="ARBA" id="ARBA00023125"/>
    </source>
</evidence>
<reference evidence="5" key="2">
    <citation type="submission" date="2020-09" db="EMBL/GenBank/DDBJ databases">
        <authorList>
            <person name="Sun Q."/>
            <person name="Zhou Y."/>
        </authorList>
    </citation>
    <scope>NUCLEOTIDE SEQUENCE</scope>
    <source>
        <strain evidence="5">CGMCC 1.14984</strain>
    </source>
</reference>
<dbReference type="RefSeq" id="WP_188544148.1">
    <property type="nucleotide sequence ID" value="NZ_BMGZ01000004.1"/>
</dbReference>